<dbReference type="GeneID" id="25741137"/>
<dbReference type="Proteomes" id="UP000054498">
    <property type="component" value="Unassembled WGS sequence"/>
</dbReference>
<dbReference type="RefSeq" id="XP_013898721.1">
    <property type="nucleotide sequence ID" value="XM_014043267.1"/>
</dbReference>
<organism evidence="1 2">
    <name type="scientific">Monoraphidium neglectum</name>
    <dbReference type="NCBI Taxonomy" id="145388"/>
    <lineage>
        <taxon>Eukaryota</taxon>
        <taxon>Viridiplantae</taxon>
        <taxon>Chlorophyta</taxon>
        <taxon>core chlorophytes</taxon>
        <taxon>Chlorophyceae</taxon>
        <taxon>CS clade</taxon>
        <taxon>Sphaeropleales</taxon>
        <taxon>Selenastraceae</taxon>
        <taxon>Monoraphidium</taxon>
    </lineage>
</organism>
<keyword evidence="2" id="KW-1185">Reference proteome</keyword>
<accession>A0A0D2MG73</accession>
<name>A0A0D2MG73_9CHLO</name>
<dbReference type="AlphaFoldDB" id="A0A0D2MG73"/>
<gene>
    <name evidence="1" type="ORF">MNEG_8261</name>
</gene>
<proteinExistence type="predicted"/>
<sequence length="217" mass="22711">MQRCGIVGAQLDAPAAQVPEVRDWCIVRPQAQAPETVQLLCPKANVGRLYKALSVAAPKVGGMKLGPVKAAISLDPLGHWPLCSALHAAAAAALAARGWLMLRKGLALEADPLSALPGAQGSGTLLEFGVGAQEPAAVLLFVKRAGFVRYRRFSIAHALVQEPAPLPAPLQQYGGGGWDGDICRSDADAAIVGNPLQLRAASRLLEGRPLKLLPDQE</sequence>
<reference evidence="1 2" key="1">
    <citation type="journal article" date="2013" name="BMC Genomics">
        <title>Reconstruction of the lipid metabolism for the microalga Monoraphidium neglectum from its genome sequence reveals characteristics suitable for biofuel production.</title>
        <authorList>
            <person name="Bogen C."/>
            <person name="Al-Dilaimi A."/>
            <person name="Albersmeier A."/>
            <person name="Wichmann J."/>
            <person name="Grundmann M."/>
            <person name="Rupp O."/>
            <person name="Lauersen K.J."/>
            <person name="Blifernez-Klassen O."/>
            <person name="Kalinowski J."/>
            <person name="Goesmann A."/>
            <person name="Mussgnug J.H."/>
            <person name="Kruse O."/>
        </authorList>
    </citation>
    <scope>NUCLEOTIDE SEQUENCE [LARGE SCALE GENOMIC DNA]</scope>
    <source>
        <strain evidence="1 2">SAG 48.87</strain>
    </source>
</reference>
<dbReference type="KEGG" id="mng:MNEG_8261"/>
<protein>
    <submittedName>
        <fullName evidence="1">Uncharacterized protein</fullName>
    </submittedName>
</protein>
<evidence type="ECO:0000313" key="2">
    <source>
        <dbReference type="Proteomes" id="UP000054498"/>
    </source>
</evidence>
<dbReference type="EMBL" id="KK101768">
    <property type="protein sequence ID" value="KIY99701.1"/>
    <property type="molecule type" value="Genomic_DNA"/>
</dbReference>
<dbReference type="OrthoDB" id="550753at2759"/>
<evidence type="ECO:0000313" key="1">
    <source>
        <dbReference type="EMBL" id="KIY99701.1"/>
    </source>
</evidence>